<dbReference type="RefSeq" id="WP_206556509.1">
    <property type="nucleotide sequence ID" value="NZ_JAFKDB010000007.1"/>
</dbReference>
<accession>A0ABS3B9W2</accession>
<keyword evidence="7" id="KW-1185">Reference proteome</keyword>
<dbReference type="CDD" id="cd16341">
    <property type="entry name" value="FdhE"/>
    <property type="match status" value="1"/>
</dbReference>
<dbReference type="InterPro" id="IPR006452">
    <property type="entry name" value="Formate_DH_accessory"/>
</dbReference>
<evidence type="ECO:0000256" key="2">
    <source>
        <dbReference type="HAMAP-Rule" id="MF_00611"/>
    </source>
</evidence>
<name>A0ABS3B9W2_9GAMM</name>
<evidence type="ECO:0000259" key="4">
    <source>
        <dbReference type="Pfam" id="PF24859"/>
    </source>
</evidence>
<comment type="similarity">
    <text evidence="2">Belongs to the FdhE family.</text>
</comment>
<evidence type="ECO:0000259" key="3">
    <source>
        <dbReference type="Pfam" id="PF04216"/>
    </source>
</evidence>
<comment type="function">
    <text evidence="2">Necessary for formate dehydrogenase activity.</text>
</comment>
<proteinExistence type="inferred from homology"/>
<dbReference type="NCBIfam" id="TIGR01562">
    <property type="entry name" value="FdhE"/>
    <property type="match status" value="1"/>
</dbReference>
<dbReference type="PIRSF" id="PIRSF018296">
    <property type="entry name" value="Format_dh_formtn"/>
    <property type="match status" value="1"/>
</dbReference>
<comment type="caution">
    <text evidence="6">The sequence shown here is derived from an EMBL/GenBank/DDBJ whole genome shotgun (WGS) entry which is preliminary data.</text>
</comment>
<dbReference type="InterPro" id="IPR056796">
    <property type="entry name" value="FdhE_C"/>
</dbReference>
<protein>
    <recommendedName>
        <fullName evidence="2">Protein FdhE homolog</fullName>
    </recommendedName>
</protein>
<dbReference type="SUPFAM" id="SSF144020">
    <property type="entry name" value="FdhE-like"/>
    <property type="match status" value="1"/>
</dbReference>
<dbReference type="Pfam" id="PF04216">
    <property type="entry name" value="FdhE_N"/>
    <property type="match status" value="1"/>
</dbReference>
<keyword evidence="1 2" id="KW-0963">Cytoplasm</keyword>
<dbReference type="PANTHER" id="PTHR37689">
    <property type="entry name" value="PROTEIN FDHE"/>
    <property type="match status" value="1"/>
</dbReference>
<dbReference type="InterPro" id="IPR056797">
    <property type="entry name" value="FdhE_central"/>
</dbReference>
<gene>
    <name evidence="2 6" type="primary">fdhE</name>
    <name evidence="6" type="ORF">JYP53_01875</name>
</gene>
<feature type="domain" description="FdhE C-terminal" evidence="5">
    <location>
        <begin position="226"/>
        <end position="302"/>
    </location>
</feature>
<dbReference type="Pfam" id="PF24860">
    <property type="entry name" value="FdhE_C"/>
    <property type="match status" value="1"/>
</dbReference>
<sequence>MSSKIIEPGQIEASATTPPFVLLPPKDVFARRAEGLASLAAGHPLAAYLNLIARVSAAQDELLANPPELPDLDQPALVTALKHQMPPLAVDSLLQESHWQTVLDVWLTRFSKQNPDLPAPVTQALAQLQEASHQQRLDWAKDLTGGRFSDLPGAVVPFLGAALQLTWTLWLDQVPAQNIREQEDQTVCPCCGSLPVAGVIHQRQPADGARYLLCSLCATQWHYVRLKCSHCLGTRGLEYLHFDNSPYGIRAEACPECHTCLKQLYLEHAPNADAVAADLASLDLDISLAEQGFHRRAPSLLLAPGGDGNHNREA</sequence>
<dbReference type="PANTHER" id="PTHR37689:SF1">
    <property type="entry name" value="PROTEIN FDHE"/>
    <property type="match status" value="1"/>
</dbReference>
<dbReference type="Pfam" id="PF24859">
    <property type="entry name" value="FdhE_central"/>
    <property type="match status" value="1"/>
</dbReference>
<organism evidence="6 7">
    <name type="scientific">Marinobacter daepoensis</name>
    <dbReference type="NCBI Taxonomy" id="262077"/>
    <lineage>
        <taxon>Bacteria</taxon>
        <taxon>Pseudomonadati</taxon>
        <taxon>Pseudomonadota</taxon>
        <taxon>Gammaproteobacteria</taxon>
        <taxon>Pseudomonadales</taxon>
        <taxon>Marinobacteraceae</taxon>
        <taxon>Marinobacter</taxon>
    </lineage>
</organism>
<comment type="subcellular location">
    <subcellularLocation>
        <location evidence="2">Cytoplasm</location>
    </subcellularLocation>
</comment>
<evidence type="ECO:0000313" key="7">
    <source>
        <dbReference type="Proteomes" id="UP000664344"/>
    </source>
</evidence>
<feature type="domain" description="FdhE N-terminal" evidence="3">
    <location>
        <begin position="18"/>
        <end position="182"/>
    </location>
</feature>
<evidence type="ECO:0000256" key="1">
    <source>
        <dbReference type="ARBA" id="ARBA00022490"/>
    </source>
</evidence>
<dbReference type="InterPro" id="IPR024064">
    <property type="entry name" value="FdhE-like_sf"/>
</dbReference>
<dbReference type="InterPro" id="IPR056774">
    <property type="entry name" value="FdhE_N"/>
</dbReference>
<dbReference type="HAMAP" id="MF_00611">
    <property type="entry name" value="FdeH"/>
    <property type="match status" value="1"/>
</dbReference>
<dbReference type="Proteomes" id="UP000664344">
    <property type="component" value="Unassembled WGS sequence"/>
</dbReference>
<evidence type="ECO:0000313" key="6">
    <source>
        <dbReference type="EMBL" id="MBN7768649.1"/>
    </source>
</evidence>
<evidence type="ECO:0000259" key="5">
    <source>
        <dbReference type="Pfam" id="PF24860"/>
    </source>
</evidence>
<feature type="domain" description="FdhE central" evidence="4">
    <location>
        <begin position="187"/>
        <end position="225"/>
    </location>
</feature>
<dbReference type="EMBL" id="JAFKDB010000007">
    <property type="protein sequence ID" value="MBN7768649.1"/>
    <property type="molecule type" value="Genomic_DNA"/>
</dbReference>
<dbReference type="Gene3D" id="3.90.1670.10">
    <property type="entry name" value="FdhE-like domain"/>
    <property type="match status" value="1"/>
</dbReference>
<reference evidence="6 7" key="1">
    <citation type="submission" date="2021-02" db="EMBL/GenBank/DDBJ databases">
        <title>PHA producing bacteria isolated from coastal sediment in Guangdong, Shenzhen.</title>
        <authorList>
            <person name="Zheng W."/>
            <person name="Yu S."/>
            <person name="Huang Y."/>
        </authorList>
    </citation>
    <scope>NUCLEOTIDE SEQUENCE [LARGE SCALE GENOMIC DNA]</scope>
    <source>
        <strain evidence="6 7">TN21-5</strain>
    </source>
</reference>